<evidence type="ECO:0000256" key="3">
    <source>
        <dbReference type="ARBA" id="ARBA00022598"/>
    </source>
</evidence>
<keyword evidence="3" id="KW-0436">Ligase</keyword>
<dbReference type="Proteomes" id="UP000323537">
    <property type="component" value="Unassembled WGS sequence"/>
</dbReference>
<name>A0A1I3CUQ6_9EURY</name>
<dbReference type="PANTHER" id="PTHR43334:SF1">
    <property type="entry name" value="3-HYDROXYPROPIONATE--COA LIGASE [ADP-FORMING]"/>
    <property type="match status" value="1"/>
</dbReference>
<dbReference type="GO" id="GO:0043758">
    <property type="term" value="F:acetate-CoA ligase (ADP-forming) activity"/>
    <property type="evidence" value="ECO:0007669"/>
    <property type="project" value="UniProtKB-EC"/>
</dbReference>
<reference evidence="7 8" key="1">
    <citation type="submission" date="2016-10" db="EMBL/GenBank/DDBJ databases">
        <authorList>
            <person name="Varghese N."/>
            <person name="Submissions S."/>
        </authorList>
    </citation>
    <scope>NUCLEOTIDE SEQUENCE [LARGE SCALE GENOMIC DNA]</scope>
    <source>
        <strain evidence="7 8">CGMCC 1.6377</strain>
    </source>
</reference>
<feature type="domain" description="CoA-binding" evidence="6">
    <location>
        <begin position="12"/>
        <end position="60"/>
    </location>
</feature>
<dbReference type="EC" id="6.2.1.13" evidence="2"/>
<organism evidence="7 8">
    <name type="scientific">Halorubrum aquaticum</name>
    <dbReference type="NCBI Taxonomy" id="387340"/>
    <lineage>
        <taxon>Archaea</taxon>
        <taxon>Methanobacteriati</taxon>
        <taxon>Methanobacteriota</taxon>
        <taxon>Stenosarchaea group</taxon>
        <taxon>Halobacteria</taxon>
        <taxon>Halobacteriales</taxon>
        <taxon>Haloferacaceae</taxon>
        <taxon>Halorubrum</taxon>
    </lineage>
</organism>
<keyword evidence="5" id="KW-0067">ATP-binding</keyword>
<proteinExistence type="predicted"/>
<dbReference type="RefSeq" id="WP_149785667.1">
    <property type="nucleotide sequence ID" value="NZ_FOPZ01000030.1"/>
</dbReference>
<dbReference type="SUPFAM" id="SSF51735">
    <property type="entry name" value="NAD(P)-binding Rossmann-fold domains"/>
    <property type="match status" value="1"/>
</dbReference>
<dbReference type="Pfam" id="PF13380">
    <property type="entry name" value="CoA_binding_2"/>
    <property type="match status" value="1"/>
</dbReference>
<dbReference type="AlphaFoldDB" id="A0A1I3CUQ6"/>
<protein>
    <recommendedName>
        <fullName evidence="2">acetate--CoA ligase (ADP-forming)</fullName>
        <ecNumber evidence="2">6.2.1.13</ecNumber>
    </recommendedName>
</protein>
<evidence type="ECO:0000256" key="4">
    <source>
        <dbReference type="ARBA" id="ARBA00022741"/>
    </source>
</evidence>
<dbReference type="InterPro" id="IPR051538">
    <property type="entry name" value="Acyl-CoA_Synth/Transferase"/>
</dbReference>
<feature type="non-terminal residue" evidence="7">
    <location>
        <position position="62"/>
    </location>
</feature>
<keyword evidence="8" id="KW-1185">Reference proteome</keyword>
<accession>A0A1I3CUQ6</accession>
<gene>
    <name evidence="7" type="ORF">SAMN04488066_1301</name>
</gene>
<evidence type="ECO:0000313" key="8">
    <source>
        <dbReference type="Proteomes" id="UP000323537"/>
    </source>
</evidence>
<evidence type="ECO:0000256" key="5">
    <source>
        <dbReference type="ARBA" id="ARBA00022840"/>
    </source>
</evidence>
<evidence type="ECO:0000259" key="6">
    <source>
        <dbReference type="Pfam" id="PF13380"/>
    </source>
</evidence>
<evidence type="ECO:0000256" key="2">
    <source>
        <dbReference type="ARBA" id="ARBA00012957"/>
    </source>
</evidence>
<evidence type="ECO:0000313" key="7">
    <source>
        <dbReference type="EMBL" id="SFH77991.1"/>
    </source>
</evidence>
<dbReference type="Gene3D" id="3.40.50.720">
    <property type="entry name" value="NAD(P)-binding Rossmann-like Domain"/>
    <property type="match status" value="1"/>
</dbReference>
<dbReference type="InterPro" id="IPR003781">
    <property type="entry name" value="CoA-bd"/>
</dbReference>
<keyword evidence="4" id="KW-0547">Nucleotide-binding</keyword>
<dbReference type="EMBL" id="FOPZ01000030">
    <property type="protein sequence ID" value="SFH77991.1"/>
    <property type="molecule type" value="Genomic_DNA"/>
</dbReference>
<comment type="catalytic activity">
    <reaction evidence="1">
        <text>acetate + ATP + CoA = acetyl-CoA + ADP + phosphate</text>
        <dbReference type="Rhea" id="RHEA:15081"/>
        <dbReference type="ChEBI" id="CHEBI:30089"/>
        <dbReference type="ChEBI" id="CHEBI:30616"/>
        <dbReference type="ChEBI" id="CHEBI:43474"/>
        <dbReference type="ChEBI" id="CHEBI:57287"/>
        <dbReference type="ChEBI" id="CHEBI:57288"/>
        <dbReference type="ChEBI" id="CHEBI:456216"/>
        <dbReference type="EC" id="6.2.1.13"/>
    </reaction>
</comment>
<sequence length="62" mass="6465">MGTLNELFDPDRVAVVGATAREGAVGRAVTSNLLADFDGETVPVNPNYDEVLGRTCVDAVGE</sequence>
<dbReference type="GO" id="GO:0005524">
    <property type="term" value="F:ATP binding"/>
    <property type="evidence" value="ECO:0007669"/>
    <property type="project" value="UniProtKB-KW"/>
</dbReference>
<dbReference type="PANTHER" id="PTHR43334">
    <property type="entry name" value="ACETATE--COA LIGASE [ADP-FORMING]"/>
    <property type="match status" value="1"/>
</dbReference>
<evidence type="ECO:0000256" key="1">
    <source>
        <dbReference type="ARBA" id="ARBA00001619"/>
    </source>
</evidence>
<dbReference type="InterPro" id="IPR036291">
    <property type="entry name" value="NAD(P)-bd_dom_sf"/>
</dbReference>